<dbReference type="InterPro" id="IPR006016">
    <property type="entry name" value="UspA"/>
</dbReference>
<dbReference type="AlphaFoldDB" id="A0A7J5TY33"/>
<protein>
    <submittedName>
        <fullName evidence="3">Universal stress protein</fullName>
    </submittedName>
</protein>
<comment type="caution">
    <text evidence="3">The sequence shown here is derived from an EMBL/GenBank/DDBJ whole genome shotgun (WGS) entry which is preliminary data.</text>
</comment>
<gene>
    <name evidence="3" type="ORF">F5984_12400</name>
</gene>
<evidence type="ECO:0000313" key="3">
    <source>
        <dbReference type="EMBL" id="KAB7729981.1"/>
    </source>
</evidence>
<dbReference type="Pfam" id="PF00582">
    <property type="entry name" value="Usp"/>
    <property type="match status" value="1"/>
</dbReference>
<evidence type="ECO:0000259" key="2">
    <source>
        <dbReference type="Pfam" id="PF00582"/>
    </source>
</evidence>
<comment type="similarity">
    <text evidence="1">Belongs to the universal stress protein A family.</text>
</comment>
<feature type="domain" description="UspA" evidence="2">
    <location>
        <begin position="2"/>
        <end position="138"/>
    </location>
</feature>
<keyword evidence="4" id="KW-1185">Reference proteome</keyword>
<dbReference type="RefSeq" id="WP_152124598.1">
    <property type="nucleotide sequence ID" value="NZ_WELI01000005.1"/>
</dbReference>
<reference evidence="3 4" key="1">
    <citation type="submission" date="2019-10" db="EMBL/GenBank/DDBJ databases">
        <title>Rudanella paleaurantiibacter sp. nov., isolated from sludge.</title>
        <authorList>
            <person name="Xu S.Q."/>
        </authorList>
    </citation>
    <scope>NUCLEOTIDE SEQUENCE [LARGE SCALE GENOMIC DNA]</scope>
    <source>
        <strain evidence="3 4">HX-22-17</strain>
    </source>
</reference>
<dbReference type="Proteomes" id="UP000488299">
    <property type="component" value="Unassembled WGS sequence"/>
</dbReference>
<proteinExistence type="inferred from homology"/>
<dbReference type="CDD" id="cd00293">
    <property type="entry name" value="USP-like"/>
    <property type="match status" value="1"/>
</dbReference>
<sequence>MNKVLILTDFSAASTHAINYAQTLFGDVPTQFCLLNAYPIELEAANGAIYAMETLRQAAADELTQLKESLEAASLTPTHTFEIRTLAGGPVSALEAILANESFDWVVLGATGAGRSEWLGSVSTGVIRAATAHVLVVPATAPIRPLAHVVLATDANFVRSTECLDPVKGILEAKNADLTVLTIENPDRKETKIAPETLDRLQLYFDPAKPLVYYIHDNEVVRGIDAYLETHPVDLLVTVPHRKSLVDALFGRSVTRSLAYHPRVPLLALYDATPVTPASTDPTEVPFATYL</sequence>
<dbReference type="PANTHER" id="PTHR46268">
    <property type="entry name" value="STRESS RESPONSE PROTEIN NHAX"/>
    <property type="match status" value="1"/>
</dbReference>
<dbReference type="EMBL" id="WELI01000005">
    <property type="protein sequence ID" value="KAB7729981.1"/>
    <property type="molecule type" value="Genomic_DNA"/>
</dbReference>
<evidence type="ECO:0000313" key="4">
    <source>
        <dbReference type="Proteomes" id="UP000488299"/>
    </source>
</evidence>
<dbReference type="SUPFAM" id="SSF52402">
    <property type="entry name" value="Adenine nucleotide alpha hydrolases-like"/>
    <property type="match status" value="2"/>
</dbReference>
<dbReference type="PRINTS" id="PR01438">
    <property type="entry name" value="UNVRSLSTRESS"/>
</dbReference>
<accession>A0A7J5TY33</accession>
<dbReference type="PANTHER" id="PTHR46268:SF6">
    <property type="entry name" value="UNIVERSAL STRESS PROTEIN UP12"/>
    <property type="match status" value="1"/>
</dbReference>
<name>A0A7J5TY33_9BACT</name>
<organism evidence="3 4">
    <name type="scientific">Rudanella paleaurantiibacter</name>
    <dbReference type="NCBI Taxonomy" id="2614655"/>
    <lineage>
        <taxon>Bacteria</taxon>
        <taxon>Pseudomonadati</taxon>
        <taxon>Bacteroidota</taxon>
        <taxon>Cytophagia</taxon>
        <taxon>Cytophagales</taxon>
        <taxon>Cytophagaceae</taxon>
        <taxon>Rudanella</taxon>
    </lineage>
</organism>
<evidence type="ECO:0000256" key="1">
    <source>
        <dbReference type="ARBA" id="ARBA00008791"/>
    </source>
</evidence>
<dbReference type="InterPro" id="IPR006015">
    <property type="entry name" value="Universal_stress_UspA"/>
</dbReference>
<dbReference type="Gene3D" id="3.40.50.12370">
    <property type="match status" value="1"/>
</dbReference>